<evidence type="ECO:0000256" key="5">
    <source>
        <dbReference type="RuleBase" id="RU363032"/>
    </source>
</evidence>
<dbReference type="AlphaFoldDB" id="A0A0F7FHY6"/>
<comment type="similarity">
    <text evidence="5">Belongs to the binding-protein-dependent transport system permease family.</text>
</comment>
<keyword evidence="5" id="KW-0813">Transport</keyword>
<dbReference type="EMBL" id="CP009961">
    <property type="protein sequence ID" value="AKG38515.1"/>
    <property type="molecule type" value="Genomic_DNA"/>
</dbReference>
<evidence type="ECO:0000259" key="6">
    <source>
        <dbReference type="PROSITE" id="PS50928"/>
    </source>
</evidence>
<keyword evidence="3 5" id="KW-1133">Transmembrane helix</keyword>
<keyword evidence="2 5" id="KW-0812">Transmembrane</keyword>
<evidence type="ECO:0000256" key="4">
    <source>
        <dbReference type="ARBA" id="ARBA00023136"/>
    </source>
</evidence>
<evidence type="ECO:0000256" key="1">
    <source>
        <dbReference type="ARBA" id="ARBA00004141"/>
    </source>
</evidence>
<dbReference type="PROSITE" id="PS50928">
    <property type="entry name" value="ABC_TM1"/>
    <property type="match status" value="1"/>
</dbReference>
<evidence type="ECO:0000313" key="8">
    <source>
        <dbReference type="Proteomes" id="UP000067434"/>
    </source>
</evidence>
<feature type="domain" description="ABC transmembrane type-1" evidence="6">
    <location>
        <begin position="68"/>
        <end position="256"/>
    </location>
</feature>
<feature type="transmembrane region" description="Helical" evidence="5">
    <location>
        <begin position="243"/>
        <end position="261"/>
    </location>
</feature>
<gene>
    <name evidence="7" type="ORF">MA03_03375</name>
</gene>
<evidence type="ECO:0000313" key="7">
    <source>
        <dbReference type="EMBL" id="AKG38515.1"/>
    </source>
</evidence>
<dbReference type="InterPro" id="IPR000515">
    <property type="entry name" value="MetI-like"/>
</dbReference>
<sequence length="271" mass="29919">MRVVRRAELLAAAILALFVALWLLPFWAVLMTSLKDDTEARLTLPVAPPTRPTLYPFFRAFDLMKQGLFNSLVFTVLATIFSTVIGSLNGYFLAKIRYSDILILLLSFGIFIPYHAVAIPLLIVTSRLGLYNSLLGLTLVHTAYGIPICTLFFTSFLSELPQSLIDAARVDGADETTIYTRVVLPVSWPAFVVTAVFQFTSIWNDFLFGLILTQGVNQPASVVLANLLGTTAAEWNTQMAGTFLYAFPVVLVYFLLGKYLVRGYLAGAIKA</sequence>
<protein>
    <submittedName>
        <fullName evidence="7">ABC transporter permease</fullName>
    </submittedName>
</protein>
<dbReference type="GO" id="GO:0055085">
    <property type="term" value="P:transmembrane transport"/>
    <property type="evidence" value="ECO:0007669"/>
    <property type="project" value="InterPro"/>
</dbReference>
<organism evidence="7 8">
    <name type="scientific">Infirmifilum uzonense</name>
    <dbReference type="NCBI Taxonomy" id="1550241"/>
    <lineage>
        <taxon>Archaea</taxon>
        <taxon>Thermoproteota</taxon>
        <taxon>Thermoprotei</taxon>
        <taxon>Thermofilales</taxon>
        <taxon>Thermofilaceae</taxon>
        <taxon>Infirmifilum</taxon>
    </lineage>
</organism>
<keyword evidence="4 5" id="KW-0472">Membrane</keyword>
<dbReference type="HOGENOM" id="CLU_016047_1_2_2"/>
<proteinExistence type="inferred from homology"/>
<dbReference type="PANTHER" id="PTHR43879">
    <property type="entry name" value="ABC TRANSPORTER PERMEASE PROTEIN"/>
    <property type="match status" value="1"/>
</dbReference>
<dbReference type="Pfam" id="PF00528">
    <property type="entry name" value="BPD_transp_1"/>
    <property type="match status" value="1"/>
</dbReference>
<dbReference type="Gene3D" id="1.10.3720.10">
    <property type="entry name" value="MetI-like"/>
    <property type="match status" value="1"/>
</dbReference>
<dbReference type="PATRIC" id="fig|1550241.5.peg.715"/>
<name>A0A0F7FHY6_9CREN</name>
<evidence type="ECO:0000256" key="3">
    <source>
        <dbReference type="ARBA" id="ARBA00022989"/>
    </source>
</evidence>
<dbReference type="SUPFAM" id="SSF161098">
    <property type="entry name" value="MetI-like"/>
    <property type="match status" value="1"/>
</dbReference>
<evidence type="ECO:0000256" key="2">
    <source>
        <dbReference type="ARBA" id="ARBA00022692"/>
    </source>
</evidence>
<feature type="transmembrane region" description="Helical" evidence="5">
    <location>
        <begin position="72"/>
        <end position="94"/>
    </location>
</feature>
<dbReference type="CDD" id="cd06261">
    <property type="entry name" value="TM_PBP2"/>
    <property type="match status" value="1"/>
</dbReference>
<dbReference type="GO" id="GO:0005886">
    <property type="term" value="C:plasma membrane"/>
    <property type="evidence" value="ECO:0007669"/>
    <property type="project" value="UniProtKB-SubCell"/>
</dbReference>
<feature type="transmembrane region" description="Helical" evidence="5">
    <location>
        <begin position="178"/>
        <end position="199"/>
    </location>
</feature>
<dbReference type="Proteomes" id="UP000067434">
    <property type="component" value="Chromosome"/>
</dbReference>
<dbReference type="InterPro" id="IPR035906">
    <property type="entry name" value="MetI-like_sf"/>
</dbReference>
<dbReference type="PANTHER" id="PTHR43879:SF1">
    <property type="entry name" value="GLUCOSE IMPORT SYSTEM PERMEASE PROTEIN GLCU"/>
    <property type="match status" value="1"/>
</dbReference>
<feature type="transmembrane region" description="Helical" evidence="5">
    <location>
        <begin position="101"/>
        <end position="123"/>
    </location>
</feature>
<accession>A0A0F7FHY6</accession>
<comment type="subcellular location">
    <subcellularLocation>
        <location evidence="5">Cell membrane</location>
        <topology evidence="5">Multi-pass membrane protein</topology>
    </subcellularLocation>
    <subcellularLocation>
        <location evidence="1">Membrane</location>
        <topology evidence="1">Multi-pass membrane protein</topology>
    </subcellularLocation>
</comment>
<dbReference type="STRING" id="1550241.MA03_03375"/>
<feature type="transmembrane region" description="Helical" evidence="5">
    <location>
        <begin position="135"/>
        <end position="157"/>
    </location>
</feature>
<dbReference type="KEGG" id="thf:MA03_03375"/>
<reference evidence="7 8" key="1">
    <citation type="journal article" date="2015" name="Stand. Genomic Sci.">
        <title>Complete genome sequence of and proposal of Thermofilum uzonense sp. nov. a novel hyperthermophilic crenarchaeon and emended description of the genus Thermofilum.</title>
        <authorList>
            <person name="Toshchakov S.V."/>
            <person name="Korzhenkov A.A."/>
            <person name="Samarov N.I."/>
            <person name="Mazunin I.O."/>
            <person name="Mozhey O.I."/>
            <person name="Shmyr I.S."/>
            <person name="Derbikova K.S."/>
            <person name="Taranov E.A."/>
            <person name="Dominova I.N."/>
            <person name="Bonch-Osmolovskaya E.A."/>
            <person name="Patrushev M.V."/>
            <person name="Podosokorskaya O.A."/>
            <person name="Kublanov I.V."/>
        </authorList>
    </citation>
    <scope>NUCLEOTIDE SEQUENCE [LARGE SCALE GENOMIC DNA]</scope>
    <source>
        <strain evidence="7 8">1807-2</strain>
    </source>
</reference>
<keyword evidence="8" id="KW-1185">Reference proteome</keyword>